<accession>A0A978W0M0</accession>
<keyword evidence="3" id="KW-0812">Transmembrane</keyword>
<keyword evidence="3" id="KW-1133">Transmembrane helix</keyword>
<dbReference type="FunFam" id="3.30.430.20:FF:000003">
    <property type="entry name" value="Cysteine-rich RLK (RECEPTOR-like protein kinase) 10"/>
    <property type="match status" value="1"/>
</dbReference>
<name>A0A978W0M0_ZIZJJ</name>
<protein>
    <recommendedName>
        <fullName evidence="5">Gnk2-homologous domain-containing protein</fullName>
    </recommendedName>
</protein>
<reference evidence="6" key="1">
    <citation type="journal article" date="2021" name="Front. Plant Sci.">
        <title>Chromosome-Scale Genome Assembly for Chinese Sour Jujube and Insights Into Its Genome Evolution and Domestication Signature.</title>
        <authorList>
            <person name="Shen L.-Y."/>
            <person name="Luo H."/>
            <person name="Wang X.-L."/>
            <person name="Wang X.-M."/>
            <person name="Qiu X.-J."/>
            <person name="Liu H."/>
            <person name="Zhou S.-S."/>
            <person name="Jia K.-H."/>
            <person name="Nie S."/>
            <person name="Bao Y.-T."/>
            <person name="Zhang R.-G."/>
            <person name="Yun Q.-Z."/>
            <person name="Chai Y.-H."/>
            <person name="Lu J.-Y."/>
            <person name="Li Y."/>
            <person name="Zhao S.-W."/>
            <person name="Mao J.-F."/>
            <person name="Jia S.-G."/>
            <person name="Mao Y.-M."/>
        </authorList>
    </citation>
    <scope>NUCLEOTIDE SEQUENCE</scope>
    <source>
        <strain evidence="6">AT0</strain>
        <tissue evidence="6">Leaf</tissue>
    </source>
</reference>
<dbReference type="AlphaFoldDB" id="A0A978W0M0"/>
<dbReference type="SUPFAM" id="SSF56112">
    <property type="entry name" value="Protein kinase-like (PK-like)"/>
    <property type="match status" value="1"/>
</dbReference>
<organism evidence="6 7">
    <name type="scientific">Ziziphus jujuba var. spinosa</name>
    <dbReference type="NCBI Taxonomy" id="714518"/>
    <lineage>
        <taxon>Eukaryota</taxon>
        <taxon>Viridiplantae</taxon>
        <taxon>Streptophyta</taxon>
        <taxon>Embryophyta</taxon>
        <taxon>Tracheophyta</taxon>
        <taxon>Spermatophyta</taxon>
        <taxon>Magnoliopsida</taxon>
        <taxon>eudicotyledons</taxon>
        <taxon>Gunneridae</taxon>
        <taxon>Pentapetalae</taxon>
        <taxon>rosids</taxon>
        <taxon>fabids</taxon>
        <taxon>Rosales</taxon>
        <taxon>Rhamnaceae</taxon>
        <taxon>Paliureae</taxon>
        <taxon>Ziziphus</taxon>
    </lineage>
</organism>
<comment type="caution">
    <text evidence="6">The sequence shown here is derived from an EMBL/GenBank/DDBJ whole genome shotgun (WGS) entry which is preliminary data.</text>
</comment>
<evidence type="ECO:0000313" key="6">
    <source>
        <dbReference type="EMBL" id="KAH7545504.1"/>
    </source>
</evidence>
<dbReference type="Gene3D" id="3.30.200.20">
    <property type="entry name" value="Phosphorylase Kinase, domain 1"/>
    <property type="match status" value="1"/>
</dbReference>
<feature type="signal peptide" evidence="4">
    <location>
        <begin position="1"/>
        <end position="29"/>
    </location>
</feature>
<evidence type="ECO:0000313" key="7">
    <source>
        <dbReference type="Proteomes" id="UP000813462"/>
    </source>
</evidence>
<keyword evidence="1 4" id="KW-0732">Signal</keyword>
<evidence type="ECO:0000256" key="2">
    <source>
        <dbReference type="ARBA" id="ARBA00022737"/>
    </source>
</evidence>
<dbReference type="InterPro" id="IPR002902">
    <property type="entry name" value="GNK2"/>
</dbReference>
<keyword evidence="3" id="KW-0472">Membrane</keyword>
<evidence type="ECO:0000256" key="3">
    <source>
        <dbReference type="SAM" id="Phobius"/>
    </source>
</evidence>
<dbReference type="PROSITE" id="PS51473">
    <property type="entry name" value="GNK2"/>
    <property type="match status" value="1"/>
</dbReference>
<dbReference type="Gene3D" id="3.30.430.20">
    <property type="entry name" value="Gnk2 domain, C-X8-C-X2-C motif"/>
    <property type="match status" value="1"/>
</dbReference>
<dbReference type="PANTHER" id="PTHR32099">
    <property type="entry name" value="CYSTEINE-RICH REPEAT SECRETORY PROTEIN"/>
    <property type="match status" value="1"/>
</dbReference>
<evidence type="ECO:0000256" key="4">
    <source>
        <dbReference type="SAM" id="SignalP"/>
    </source>
</evidence>
<feature type="transmembrane region" description="Helical" evidence="3">
    <location>
        <begin position="221"/>
        <end position="243"/>
    </location>
</feature>
<feature type="domain" description="Gnk2-homologous" evidence="5">
    <location>
        <begin position="32"/>
        <end position="137"/>
    </location>
</feature>
<dbReference type="EMBL" id="JAEACU010000001">
    <property type="protein sequence ID" value="KAH7545504.1"/>
    <property type="molecule type" value="Genomic_DNA"/>
</dbReference>
<feature type="chain" id="PRO_5038076943" description="Gnk2-homologous domain-containing protein" evidence="4">
    <location>
        <begin position="30"/>
        <end position="342"/>
    </location>
</feature>
<proteinExistence type="predicted"/>
<keyword evidence="2" id="KW-0677">Repeat</keyword>
<gene>
    <name evidence="6" type="ORF">FEM48_Zijuj01G0100900</name>
</gene>
<dbReference type="InterPro" id="IPR038408">
    <property type="entry name" value="GNK2_sf"/>
</dbReference>
<dbReference type="Proteomes" id="UP000813462">
    <property type="component" value="Unassembled WGS sequence"/>
</dbReference>
<dbReference type="InterPro" id="IPR011009">
    <property type="entry name" value="Kinase-like_dom_sf"/>
</dbReference>
<evidence type="ECO:0000259" key="5">
    <source>
        <dbReference type="PROSITE" id="PS51473"/>
    </source>
</evidence>
<sequence length="342" mass="37552">MTTPSGYMNMAVPAVITWLFIRLSIFSEAVPEYRYHDCPNTTTFTPNSIYQSNLNQVLSSLTSNSTRDTGFYNTSIGQDPGTVVYGLFLCRGDVTINMCQECLTTAAKDLVETYCPIEKVAVIWYDHCMVRYSNESFFGNMVQDPSISLYNIQDISEPVRFNQLLQVSMNDSRTKAVDAPTGAKRYEIYPFYQLAAAPTPTPGSDGPTPGSDGKSQSSTTLIISITAPVAFVLFLSSVAFYFLRRRATDKYKAIQERNDGNEITTVESLQLDLSTIKAATNNFSDGNKLGEGGFGEVFKRMLMEVVLSLLDSLRNEAAGGDSGKKYAAGNATIAILCEPDLP</sequence>
<dbReference type="Pfam" id="PF01657">
    <property type="entry name" value="Stress-antifung"/>
    <property type="match status" value="1"/>
</dbReference>
<dbReference type="PANTHER" id="PTHR32099:SF42">
    <property type="entry name" value="CYSTEINE-RICH RECEPTOR-LIKE PROTEIN KINASE 9-RELATED"/>
    <property type="match status" value="1"/>
</dbReference>
<dbReference type="CDD" id="cd23509">
    <property type="entry name" value="Gnk2-like"/>
    <property type="match status" value="1"/>
</dbReference>
<evidence type="ECO:0000256" key="1">
    <source>
        <dbReference type="ARBA" id="ARBA00022729"/>
    </source>
</evidence>